<accession>A0A238J7W1</accession>
<keyword evidence="3" id="KW-1185">Reference proteome</keyword>
<feature type="domain" description="ApeI dehydratase-like" evidence="1">
    <location>
        <begin position="159"/>
        <end position="236"/>
    </location>
</feature>
<name>A0A238J7W1_9RHOB</name>
<dbReference type="AlphaFoldDB" id="A0A238J7W1"/>
<dbReference type="SUPFAM" id="SSF54637">
    <property type="entry name" value="Thioesterase/thiol ester dehydrase-isomerase"/>
    <property type="match status" value="1"/>
</dbReference>
<proteinExistence type="predicted"/>
<dbReference type="InterPro" id="IPR054545">
    <property type="entry name" value="ApeI-like"/>
</dbReference>
<evidence type="ECO:0000259" key="1">
    <source>
        <dbReference type="Pfam" id="PF22818"/>
    </source>
</evidence>
<evidence type="ECO:0000313" key="2">
    <source>
        <dbReference type="EMBL" id="SMX26032.1"/>
    </source>
</evidence>
<protein>
    <submittedName>
        <fullName evidence="2">(3R)-hydroxymyristoyl-ACP dehydratase</fullName>
    </submittedName>
</protein>
<organism evidence="2 3">
    <name type="scientific">Pelagimonas phthalicica</name>
    <dbReference type="NCBI Taxonomy" id="1037362"/>
    <lineage>
        <taxon>Bacteria</taxon>
        <taxon>Pseudomonadati</taxon>
        <taxon>Pseudomonadota</taxon>
        <taxon>Alphaproteobacteria</taxon>
        <taxon>Rhodobacterales</taxon>
        <taxon>Roseobacteraceae</taxon>
        <taxon>Pelagimonas</taxon>
    </lineage>
</organism>
<dbReference type="RefSeq" id="WP_099241598.1">
    <property type="nucleotide sequence ID" value="NZ_FXXP01000001.1"/>
</dbReference>
<dbReference type="InterPro" id="IPR029069">
    <property type="entry name" value="HotDog_dom_sf"/>
</dbReference>
<reference evidence="3" key="1">
    <citation type="submission" date="2017-05" db="EMBL/GenBank/DDBJ databases">
        <authorList>
            <person name="Rodrigo-Torres L."/>
            <person name="Arahal R. D."/>
            <person name="Lucena T."/>
        </authorList>
    </citation>
    <scope>NUCLEOTIDE SEQUENCE [LARGE SCALE GENOMIC DNA]</scope>
    <source>
        <strain evidence="3">CECT 8649</strain>
    </source>
</reference>
<dbReference type="Gene3D" id="3.10.129.10">
    <property type="entry name" value="Hotdog Thioesterase"/>
    <property type="match status" value="1"/>
</dbReference>
<dbReference type="Pfam" id="PF22818">
    <property type="entry name" value="ApeI-like"/>
    <property type="match status" value="1"/>
</dbReference>
<dbReference type="Proteomes" id="UP000225972">
    <property type="component" value="Unassembled WGS sequence"/>
</dbReference>
<evidence type="ECO:0000313" key="3">
    <source>
        <dbReference type="Proteomes" id="UP000225972"/>
    </source>
</evidence>
<dbReference type="EMBL" id="FXXP01000001">
    <property type="protein sequence ID" value="SMX26032.1"/>
    <property type="molecule type" value="Genomic_DNA"/>
</dbReference>
<sequence length="274" mass="29791">MQTINAADILRHKPPFRFVEQVILTSENRAMALVPANPPATKWAACPELSVLPVEYAAQVMGVLIRSRLGDTSASGVLAGITEFAWDFMAESLQSVELRHSGTRGAFHDFKAEFLNRNGIVCAQMAGFVHLSPGDGHRTPVHVDVPEDAPIYDVTDYQRDGDQIMMSVSMRCDCPVYAGHFPDAPLTPGVLIAEMMLEAASHNRPGMGLRRLNDLVFKSPLLPGDVAELKLKEHAPNRFSATLLRGGKRLARAKLELDHVPAAASSLSSDLISS</sequence>
<gene>
    <name evidence="2" type="ORF">TRP8649_00104</name>
</gene>